<feature type="compositionally biased region" description="Polar residues" evidence="1">
    <location>
        <begin position="144"/>
        <end position="173"/>
    </location>
</feature>
<organism evidence="3 4">
    <name type="scientific">Dipteronia sinensis</name>
    <dbReference type="NCBI Taxonomy" id="43782"/>
    <lineage>
        <taxon>Eukaryota</taxon>
        <taxon>Viridiplantae</taxon>
        <taxon>Streptophyta</taxon>
        <taxon>Embryophyta</taxon>
        <taxon>Tracheophyta</taxon>
        <taxon>Spermatophyta</taxon>
        <taxon>Magnoliopsida</taxon>
        <taxon>eudicotyledons</taxon>
        <taxon>Gunneridae</taxon>
        <taxon>Pentapetalae</taxon>
        <taxon>rosids</taxon>
        <taxon>malvids</taxon>
        <taxon>Sapindales</taxon>
        <taxon>Sapindaceae</taxon>
        <taxon>Hippocastanoideae</taxon>
        <taxon>Acereae</taxon>
        <taxon>Dipteronia</taxon>
    </lineage>
</organism>
<feature type="transmembrane region" description="Helical" evidence="2">
    <location>
        <begin position="7"/>
        <end position="25"/>
    </location>
</feature>
<dbReference type="PANTHER" id="PTHR36736:SF1">
    <property type="entry name" value="OS03G0100030 PROTEIN"/>
    <property type="match status" value="1"/>
</dbReference>
<evidence type="ECO:0000256" key="1">
    <source>
        <dbReference type="SAM" id="MobiDB-lite"/>
    </source>
</evidence>
<name>A0AAE0AYQ0_9ROSI</name>
<proteinExistence type="predicted"/>
<keyword evidence="2" id="KW-0812">Transmembrane</keyword>
<evidence type="ECO:0000313" key="3">
    <source>
        <dbReference type="EMBL" id="KAK3226062.1"/>
    </source>
</evidence>
<reference evidence="3" key="1">
    <citation type="journal article" date="2023" name="Plant J.">
        <title>Genome sequences and population genomics provide insights into the demographic history, inbreeding, and mutation load of two 'living fossil' tree species of Dipteronia.</title>
        <authorList>
            <person name="Feng Y."/>
            <person name="Comes H.P."/>
            <person name="Chen J."/>
            <person name="Zhu S."/>
            <person name="Lu R."/>
            <person name="Zhang X."/>
            <person name="Li P."/>
            <person name="Qiu J."/>
            <person name="Olsen K.M."/>
            <person name="Qiu Y."/>
        </authorList>
    </citation>
    <scope>NUCLEOTIDE SEQUENCE</scope>
    <source>
        <strain evidence="3">NBL</strain>
    </source>
</reference>
<feature type="compositionally biased region" description="Acidic residues" evidence="1">
    <location>
        <begin position="179"/>
        <end position="195"/>
    </location>
</feature>
<sequence>MLEVYGAMALAGNFICSIIGIDSMGGFHPSLDAILEGLGYAAPPIIALLFILDIGVSRDIFELKITSQLTEISLVINADDEVNFVLMHNKSEWPEIHVEVVDKFVHQTPRKARNTTINLECTPPPYTSTSNLHSPAGTPHYKSVSGSNHPHGSVPSPNTTSPGNNQGTLASTNKHVEVDDTDDSESSDTEDESCSEGDTSNDPNGVLEVPHCGGQVETGAIKAPTDGEEE</sequence>
<dbReference type="PANTHER" id="PTHR36736">
    <property type="entry name" value="OS03G0100030 PROTEIN"/>
    <property type="match status" value="1"/>
</dbReference>
<keyword evidence="4" id="KW-1185">Reference proteome</keyword>
<keyword evidence="2" id="KW-0472">Membrane</keyword>
<dbReference type="AlphaFoldDB" id="A0AAE0AYQ0"/>
<gene>
    <name evidence="3" type="ORF">Dsin_005924</name>
</gene>
<accession>A0AAE0AYQ0</accession>
<comment type="caution">
    <text evidence="3">The sequence shown here is derived from an EMBL/GenBank/DDBJ whole genome shotgun (WGS) entry which is preliminary data.</text>
</comment>
<evidence type="ECO:0000313" key="4">
    <source>
        <dbReference type="Proteomes" id="UP001281410"/>
    </source>
</evidence>
<keyword evidence="2" id="KW-1133">Transmembrane helix</keyword>
<protein>
    <submittedName>
        <fullName evidence="3">Uncharacterized protein</fullName>
    </submittedName>
</protein>
<dbReference type="EMBL" id="JANJYJ010000002">
    <property type="protein sequence ID" value="KAK3226062.1"/>
    <property type="molecule type" value="Genomic_DNA"/>
</dbReference>
<feature type="transmembrane region" description="Helical" evidence="2">
    <location>
        <begin position="37"/>
        <end position="56"/>
    </location>
</feature>
<feature type="region of interest" description="Disordered" evidence="1">
    <location>
        <begin position="115"/>
        <end position="230"/>
    </location>
</feature>
<evidence type="ECO:0000256" key="2">
    <source>
        <dbReference type="SAM" id="Phobius"/>
    </source>
</evidence>
<dbReference type="Proteomes" id="UP001281410">
    <property type="component" value="Unassembled WGS sequence"/>
</dbReference>